<dbReference type="SMART" id="SM01118">
    <property type="entry name" value="CYTH"/>
    <property type="match status" value="1"/>
</dbReference>
<dbReference type="Pfam" id="PF05235">
    <property type="entry name" value="CHAD"/>
    <property type="match status" value="1"/>
</dbReference>
<organism evidence="3">
    <name type="scientific">Magnetospirillum gryphiswaldense</name>
    <dbReference type="NCBI Taxonomy" id="55518"/>
    <lineage>
        <taxon>Bacteria</taxon>
        <taxon>Pseudomonadati</taxon>
        <taxon>Pseudomonadota</taxon>
        <taxon>Alphaproteobacteria</taxon>
        <taxon>Rhodospirillales</taxon>
        <taxon>Rhodospirillaceae</taxon>
        <taxon>Magnetospirillum</taxon>
    </lineage>
</organism>
<dbReference type="CDD" id="cd07756">
    <property type="entry name" value="CYTH-like_Pase_CHAD"/>
    <property type="match status" value="1"/>
</dbReference>
<dbReference type="InterPro" id="IPR038186">
    <property type="entry name" value="CHAD_dom_sf"/>
</dbReference>
<dbReference type="PROSITE" id="PS51707">
    <property type="entry name" value="CYTH"/>
    <property type="match status" value="1"/>
</dbReference>
<dbReference type="Pfam" id="PF01928">
    <property type="entry name" value="CYTH"/>
    <property type="match status" value="1"/>
</dbReference>
<feature type="domain" description="CYTH" evidence="1">
    <location>
        <begin position="14"/>
        <end position="215"/>
    </location>
</feature>
<reference evidence="3" key="1">
    <citation type="journal article" date="2005" name="J. Bacteriol.">
        <title>A hypervariable 130-kilobase genomic region of Magnetospirillum gryphiswaldense comprises a magnetosome island which undergoes frequent rearrangements during stationary growth.</title>
        <authorList>
            <person name="Ullrich S."/>
            <person name="Kube M."/>
            <person name="Schuebbe S."/>
            <person name="Reinhardt R."/>
            <person name="Schueler D."/>
        </authorList>
    </citation>
    <scope>NUCLEOTIDE SEQUENCE</scope>
    <source>
        <strain evidence="3">MSR-1</strain>
    </source>
</reference>
<evidence type="ECO:0000259" key="2">
    <source>
        <dbReference type="PROSITE" id="PS51708"/>
    </source>
</evidence>
<name>Q3BKI9_9PROT</name>
<dbReference type="PROSITE" id="PS51708">
    <property type="entry name" value="CHAD"/>
    <property type="match status" value="1"/>
</dbReference>
<accession>Q3BKI9</accession>
<sequence>MLYKEGSRGTIMDSTETELKLCLDAALLSRVPRLPAIAAYKTGKGRSKTLISTYYDTPTRELRQSGVSLRLRQSGRDWTQTVKTEGRRASGLFERGEWEISAPLAQVHLPHLLATELPVFRLDGLIERLTPVFTTQVRRTIYLLATPEWDIELALDQGEILAGDRRMPLAEIELELRRGPVTALFGLAQDIAAGFPCRVLTSAKSDRGYALADGGAPRPTKAPPLDLNADMNAGQSFSVIAGNCLRHLQSNEAALRGDQAGEAVHQMRVALRRLRSALKVFKPLVHGTELDTIKTEMRWLLGHLGPARDADVFLAEIIAPVQENHPDAPALAVLREEWLEQRQQAFVAATAAIDDNRFTRLMLTLGQWLAQAPWTTTEAAAMSLGRYARQVLKKSHRRLLKAGGDNLTHLPAPELHQVRILGKQMRYTGEFFATLYPRAETKPFLGLLAELQESLGGLNDLTVAGITLAGTHHRQDWAWAAGMICGWHEHRRPGLLRDARLTWKKLRKTTPYWE</sequence>
<dbReference type="GO" id="GO:0046872">
    <property type="term" value="F:metal ion binding"/>
    <property type="evidence" value="ECO:0007669"/>
    <property type="project" value="TreeGrafter"/>
</dbReference>
<dbReference type="GO" id="GO:0050355">
    <property type="term" value="F:inorganic triphosphate phosphatase activity"/>
    <property type="evidence" value="ECO:0007669"/>
    <property type="project" value="InterPro"/>
</dbReference>
<dbReference type="PANTHER" id="PTHR39569:SF1">
    <property type="entry name" value="INORGANIC TRIPHOSPHATASE"/>
    <property type="match status" value="1"/>
</dbReference>
<evidence type="ECO:0008006" key="5">
    <source>
        <dbReference type="Google" id="ProtNLM"/>
    </source>
</evidence>
<dbReference type="InterPro" id="IPR007899">
    <property type="entry name" value="CHAD_dom"/>
</dbReference>
<evidence type="ECO:0000313" key="4">
    <source>
        <dbReference type="EMBL" id="CAM77953.1"/>
    </source>
</evidence>
<dbReference type="SUPFAM" id="SSF55154">
    <property type="entry name" value="CYTH-like phosphatases"/>
    <property type="match status" value="1"/>
</dbReference>
<dbReference type="Gene3D" id="2.40.320.10">
    <property type="entry name" value="Hypothetical Protein Pfu-838710-001"/>
    <property type="match status" value="1"/>
</dbReference>
<protein>
    <recommendedName>
        <fullName evidence="5">Adenylate cyclase</fullName>
    </recommendedName>
</protein>
<proteinExistence type="predicted"/>
<gene>
    <name evidence="3" type="ORF">mgI375</name>
    <name evidence="4" type="ORF">MGR_4021</name>
</gene>
<feature type="domain" description="CHAD" evidence="2">
    <location>
        <begin position="230"/>
        <end position="508"/>
    </location>
</feature>
<dbReference type="EMBL" id="CU459003">
    <property type="protein sequence ID" value="CAM77953.1"/>
    <property type="molecule type" value="Genomic_DNA"/>
</dbReference>
<dbReference type="EMBL" id="AM085146">
    <property type="protein sequence ID" value="CAJ30037.1"/>
    <property type="molecule type" value="Genomic_DNA"/>
</dbReference>
<dbReference type="InterPro" id="IPR023577">
    <property type="entry name" value="CYTH_domain"/>
</dbReference>
<evidence type="ECO:0000259" key="1">
    <source>
        <dbReference type="PROSITE" id="PS51707"/>
    </source>
</evidence>
<evidence type="ECO:0000313" key="3">
    <source>
        <dbReference type="EMBL" id="CAJ30037.1"/>
    </source>
</evidence>
<dbReference type="InterPro" id="IPR039013">
    <property type="entry name" value="YgiF"/>
</dbReference>
<dbReference type="Gene3D" id="1.40.20.10">
    <property type="entry name" value="CHAD domain"/>
    <property type="match status" value="1"/>
</dbReference>
<dbReference type="InterPro" id="IPR033469">
    <property type="entry name" value="CYTH-like_dom_sf"/>
</dbReference>
<dbReference type="AlphaFoldDB" id="Q3BKI9"/>
<dbReference type="PANTHER" id="PTHR39569">
    <property type="entry name" value="INORGANIC TRIPHOSPHATASE"/>
    <property type="match status" value="1"/>
</dbReference>
<reference evidence="4" key="2">
    <citation type="journal article" date="2007" name="J. Bacteriol.">
        <title>Comparative genome analysis of four magnetotactic bacteria reveals a complex set of group-specific genes implicated in magnetosome biomineralization and function.</title>
        <authorList>
            <person name="Richter M."/>
            <person name="Kube M."/>
            <person name="Bazylinski D.A."/>
            <person name="Lombardot T."/>
            <person name="Gloeckner F.O."/>
            <person name="Reinhardt R."/>
            <person name="Schueler D."/>
        </authorList>
    </citation>
    <scope>NUCLEOTIDE SEQUENCE</scope>
    <source>
        <strain evidence="4">MSR-1</strain>
    </source>
</reference>
<dbReference type="SMART" id="SM00880">
    <property type="entry name" value="CHAD"/>
    <property type="match status" value="1"/>
</dbReference>